<dbReference type="InterPro" id="IPR003825">
    <property type="entry name" value="Colicin-V_CvpA"/>
</dbReference>
<dbReference type="InterPro" id="IPR052719">
    <property type="entry name" value="CvpA-like"/>
</dbReference>
<evidence type="ECO:0000256" key="6">
    <source>
        <dbReference type="SAM" id="Phobius"/>
    </source>
</evidence>
<feature type="transmembrane region" description="Helical" evidence="6">
    <location>
        <begin position="6"/>
        <end position="23"/>
    </location>
</feature>
<comment type="subcellular location">
    <subcellularLocation>
        <location evidence="1">Membrane</location>
        <topology evidence="1">Multi-pass membrane protein</topology>
    </subcellularLocation>
</comment>
<keyword evidence="3 6" id="KW-1133">Transmembrane helix</keyword>
<dbReference type="GO" id="GO:0009403">
    <property type="term" value="P:toxin biosynthetic process"/>
    <property type="evidence" value="ECO:0007669"/>
    <property type="project" value="InterPro"/>
</dbReference>
<dbReference type="PANTHER" id="PTHR36926">
    <property type="entry name" value="COLICIN V PRODUCTION PROTEIN"/>
    <property type="match status" value="1"/>
</dbReference>
<dbReference type="GO" id="GO:0016020">
    <property type="term" value="C:membrane"/>
    <property type="evidence" value="ECO:0007669"/>
    <property type="project" value="UniProtKB-SubCell"/>
</dbReference>
<organism evidence="7 8">
    <name type="scientific">Billgrantia montanilacus</name>
    <dbReference type="NCBI Taxonomy" id="2282305"/>
    <lineage>
        <taxon>Bacteria</taxon>
        <taxon>Pseudomonadati</taxon>
        <taxon>Pseudomonadota</taxon>
        <taxon>Gammaproteobacteria</taxon>
        <taxon>Oceanospirillales</taxon>
        <taxon>Halomonadaceae</taxon>
        <taxon>Billgrantia</taxon>
    </lineage>
</organism>
<evidence type="ECO:0000256" key="3">
    <source>
        <dbReference type="ARBA" id="ARBA00022989"/>
    </source>
</evidence>
<feature type="compositionally biased region" description="Low complexity" evidence="5">
    <location>
        <begin position="182"/>
        <end position="196"/>
    </location>
</feature>
<feature type="region of interest" description="Disordered" evidence="5">
    <location>
        <begin position="162"/>
        <end position="196"/>
    </location>
</feature>
<dbReference type="OrthoDB" id="9810601at2"/>
<keyword evidence="8" id="KW-1185">Reference proteome</keyword>
<feature type="transmembrane region" description="Helical" evidence="6">
    <location>
        <begin position="30"/>
        <end position="47"/>
    </location>
</feature>
<evidence type="ECO:0000313" key="7">
    <source>
        <dbReference type="EMBL" id="RCV90974.1"/>
    </source>
</evidence>
<dbReference type="AlphaFoldDB" id="A0A368U1S9"/>
<proteinExistence type="predicted"/>
<dbReference type="Proteomes" id="UP000252405">
    <property type="component" value="Unassembled WGS sequence"/>
</dbReference>
<sequence>MLLTWIDWLFLGVLAVSTLAGFMRGLIREGLGLAAWIIALLAARLLAEPVADLLSGFIDNPDGRLVLAFVLVILGVILLCGIVIRMVHAAVEWVGMGFFNRVAGACFGVARGAAILVIATILITLTPLAQLQAWQEAELRPAFEQLRDWAVSQLEAWEDRVPETPESWRNLSFPEGRESVEPDASSAPDAPSESAL</sequence>
<keyword evidence="2 6" id="KW-0812">Transmembrane</keyword>
<dbReference type="PANTHER" id="PTHR36926:SF1">
    <property type="entry name" value="COLICIN V PRODUCTION PROTEIN"/>
    <property type="match status" value="1"/>
</dbReference>
<keyword evidence="4 6" id="KW-0472">Membrane</keyword>
<dbReference type="RefSeq" id="WP_114477616.1">
    <property type="nucleotide sequence ID" value="NZ_QPII01000002.1"/>
</dbReference>
<comment type="caution">
    <text evidence="7">The sequence shown here is derived from an EMBL/GenBank/DDBJ whole genome shotgun (WGS) entry which is preliminary data.</text>
</comment>
<gene>
    <name evidence="7" type="ORF">DU505_03525</name>
</gene>
<evidence type="ECO:0000256" key="5">
    <source>
        <dbReference type="SAM" id="MobiDB-lite"/>
    </source>
</evidence>
<feature type="transmembrane region" description="Helical" evidence="6">
    <location>
        <begin position="99"/>
        <end position="123"/>
    </location>
</feature>
<protein>
    <submittedName>
        <fullName evidence="7">CvpA family protein</fullName>
    </submittedName>
</protein>
<evidence type="ECO:0000256" key="2">
    <source>
        <dbReference type="ARBA" id="ARBA00022692"/>
    </source>
</evidence>
<reference evidence="7 8" key="1">
    <citation type="submission" date="2018-07" db="EMBL/GenBank/DDBJ databases">
        <title>Halomonas montanilacus sp. nov., isolated from Lake Pengyan on Tibetan Plateau.</title>
        <authorList>
            <person name="Lu H."/>
            <person name="Xing P."/>
            <person name="Wu Q."/>
        </authorList>
    </citation>
    <scope>NUCLEOTIDE SEQUENCE [LARGE SCALE GENOMIC DNA]</scope>
    <source>
        <strain evidence="7 8">PYC7W</strain>
    </source>
</reference>
<name>A0A368U1S9_9GAMM</name>
<dbReference type="EMBL" id="QPII01000002">
    <property type="protein sequence ID" value="RCV90974.1"/>
    <property type="molecule type" value="Genomic_DNA"/>
</dbReference>
<evidence type="ECO:0000256" key="1">
    <source>
        <dbReference type="ARBA" id="ARBA00004141"/>
    </source>
</evidence>
<dbReference type="Pfam" id="PF02674">
    <property type="entry name" value="Colicin_V"/>
    <property type="match status" value="1"/>
</dbReference>
<feature type="transmembrane region" description="Helical" evidence="6">
    <location>
        <begin position="67"/>
        <end position="87"/>
    </location>
</feature>
<evidence type="ECO:0000313" key="8">
    <source>
        <dbReference type="Proteomes" id="UP000252405"/>
    </source>
</evidence>
<evidence type="ECO:0000256" key="4">
    <source>
        <dbReference type="ARBA" id="ARBA00023136"/>
    </source>
</evidence>
<accession>A0A368U1S9</accession>